<proteinExistence type="predicted"/>
<evidence type="ECO:0000256" key="2">
    <source>
        <dbReference type="SAM" id="Phobius"/>
    </source>
</evidence>
<protein>
    <submittedName>
        <fullName evidence="3">Uncharacterized protein</fullName>
    </submittedName>
</protein>
<evidence type="ECO:0000313" key="3">
    <source>
        <dbReference type="EMBL" id="MBU9723225.1"/>
    </source>
</evidence>
<feature type="compositionally biased region" description="Acidic residues" evidence="1">
    <location>
        <begin position="119"/>
        <end position="129"/>
    </location>
</feature>
<feature type="region of interest" description="Disordered" evidence="1">
    <location>
        <begin position="86"/>
        <end position="132"/>
    </location>
</feature>
<keyword evidence="2" id="KW-0812">Transmembrane</keyword>
<keyword evidence="4" id="KW-1185">Reference proteome</keyword>
<dbReference type="RefSeq" id="WP_088076719.1">
    <property type="nucleotide sequence ID" value="NZ_JAHQCR010000072.1"/>
</dbReference>
<keyword evidence="2" id="KW-1133">Transmembrane helix</keyword>
<name>A0ABS6K1H6_9BACI</name>
<evidence type="ECO:0000313" key="4">
    <source>
        <dbReference type="Proteomes" id="UP000790580"/>
    </source>
</evidence>
<evidence type="ECO:0000256" key="1">
    <source>
        <dbReference type="SAM" id="MobiDB-lite"/>
    </source>
</evidence>
<dbReference type="Proteomes" id="UP000790580">
    <property type="component" value="Unassembled WGS sequence"/>
</dbReference>
<gene>
    <name evidence="3" type="ORF">KS407_17540</name>
</gene>
<accession>A0ABS6K1H6</accession>
<keyword evidence="2" id="KW-0472">Membrane</keyword>
<feature type="compositionally biased region" description="Polar residues" evidence="1">
    <location>
        <begin position="86"/>
        <end position="96"/>
    </location>
</feature>
<organism evidence="3 4">
    <name type="scientific">Evansella alkalicola</name>
    <dbReference type="NCBI Taxonomy" id="745819"/>
    <lineage>
        <taxon>Bacteria</taxon>
        <taxon>Bacillati</taxon>
        <taxon>Bacillota</taxon>
        <taxon>Bacilli</taxon>
        <taxon>Bacillales</taxon>
        <taxon>Bacillaceae</taxon>
        <taxon>Evansella</taxon>
    </lineage>
</organism>
<feature type="compositionally biased region" description="Acidic residues" evidence="1">
    <location>
        <begin position="102"/>
        <end position="111"/>
    </location>
</feature>
<feature type="transmembrane region" description="Helical" evidence="2">
    <location>
        <begin position="61"/>
        <end position="79"/>
    </location>
</feature>
<reference evidence="3 4" key="1">
    <citation type="submission" date="2021-06" db="EMBL/GenBank/DDBJ databases">
        <title>Bacillus sp. RD4P76, an endophyte from a halophyte.</title>
        <authorList>
            <person name="Sun J.-Q."/>
        </authorList>
    </citation>
    <scope>NUCLEOTIDE SEQUENCE [LARGE SCALE GENOMIC DNA]</scope>
    <source>
        <strain evidence="3 4">JCM 17098</strain>
    </source>
</reference>
<dbReference type="EMBL" id="JAHQCR010000072">
    <property type="protein sequence ID" value="MBU9723225.1"/>
    <property type="molecule type" value="Genomic_DNA"/>
</dbReference>
<sequence>MTHFKKDLQRSLDSTIFSNNPYDDVDKKKVMANIKDRSDRRGWGSDKDVLANKRWGRLTPIVPITLAAAIILLLVLPSIQTVLEQGQSTGPEQGGSSPLVGEGDDTGDAGDMEAGIGDGTDEAVEEQATDENKEELIRNMIGEVPYLEEEGQDSSFDDEGMGDVSHDDDYNYLDFIHVNNFLIDGIDAHRIGSNFETGFEPLLPVSDSFVRTRLPSPTYPYDAIKVEDAFTVEQVVQLKNQFFEELDFIFPAGKFYEGELLQASFLIHSNNNEEEFLEQVVEAIRGELPDTPVTVLFTTVEEGRYLTEHAIGYYHEGGQVQYLDGLARGLVTDLAGHLVTRLRDKYGESLRGYPDDSFTFIQAQGIHNGTSNDGIYGQGSRLGHSEEKSTLAKTVTLFVEGAGLIGEEQEGAFIDDLIQETYGYYESTDFAIEIYFNDNDEWEELYNPEKAVIVFPNEEEQSVYEFE</sequence>
<comment type="caution">
    <text evidence="3">The sequence shown here is derived from an EMBL/GenBank/DDBJ whole genome shotgun (WGS) entry which is preliminary data.</text>
</comment>